<dbReference type="Gene3D" id="1.10.357.10">
    <property type="entry name" value="Tetracycline Repressor, domain 2"/>
    <property type="match status" value="1"/>
</dbReference>
<dbReference type="InterPro" id="IPR050109">
    <property type="entry name" value="HTH-type_TetR-like_transc_reg"/>
</dbReference>
<evidence type="ECO:0000313" key="9">
    <source>
        <dbReference type="Proteomes" id="UP000297477"/>
    </source>
</evidence>
<dbReference type="PROSITE" id="PS50977">
    <property type="entry name" value="HTH_TETR_2"/>
    <property type="match status" value="1"/>
</dbReference>
<dbReference type="OrthoDB" id="70491at2"/>
<evidence type="ECO:0000313" key="7">
    <source>
        <dbReference type="EMBL" id="TFI00371.1"/>
    </source>
</evidence>
<gene>
    <name evidence="7" type="ORF">E4A49_03025</name>
    <name evidence="6" type="ORF">FM125_04505</name>
</gene>
<proteinExistence type="predicted"/>
<keyword evidence="2 4" id="KW-0238">DNA-binding</keyword>
<dbReference type="Proteomes" id="UP000196230">
    <property type="component" value="Unassembled WGS sequence"/>
</dbReference>
<accession>A0A1R4ITH9</accession>
<sequence>MSGHTRAARLPRAERRRQLVEVARALFVEHGYAQTSMDQIAESAAVSKPVLYQHFPGKHELFLHLLDVEVEAFVAQISEVLSSDLDNRQRTRQTVTAVYRYVSDPSRRHRLLLSSGRTHDPDVQQRGEVIEGTLARHIAKLLQEGATVSVEEAELVSRGLVACMIEAARWWADETDEASRPTLERAAEVTFTMLWRGLSRL</sequence>
<name>A0A1R4ITH9_9MICC</name>
<dbReference type="PANTHER" id="PTHR30055">
    <property type="entry name" value="HTH-TYPE TRANSCRIPTIONAL REGULATOR RUTR"/>
    <property type="match status" value="1"/>
</dbReference>
<dbReference type="InterPro" id="IPR001647">
    <property type="entry name" value="HTH_TetR"/>
</dbReference>
<dbReference type="RefSeq" id="WP_067189046.1">
    <property type="nucleotide sequence ID" value="NZ_CP126965.1"/>
</dbReference>
<dbReference type="EMBL" id="SPKT01000004">
    <property type="protein sequence ID" value="TFI00371.1"/>
    <property type="molecule type" value="Genomic_DNA"/>
</dbReference>
<dbReference type="SUPFAM" id="SSF46689">
    <property type="entry name" value="Homeodomain-like"/>
    <property type="match status" value="1"/>
</dbReference>
<dbReference type="PROSITE" id="PS01081">
    <property type="entry name" value="HTH_TETR_1"/>
    <property type="match status" value="1"/>
</dbReference>
<reference evidence="6 8" key="1">
    <citation type="submission" date="2017-02" db="EMBL/GenBank/DDBJ databases">
        <authorList>
            <person name="Peterson S.W."/>
        </authorList>
    </citation>
    <scope>NUCLEOTIDE SEQUENCE [LARGE SCALE GENOMIC DNA]</scope>
    <source>
        <strain evidence="6 8">2B3F</strain>
    </source>
</reference>
<dbReference type="SUPFAM" id="SSF48498">
    <property type="entry name" value="Tetracyclin repressor-like, C-terminal domain"/>
    <property type="match status" value="1"/>
</dbReference>
<evidence type="ECO:0000313" key="6">
    <source>
        <dbReference type="EMBL" id="SJN23170.1"/>
    </source>
</evidence>
<evidence type="ECO:0000256" key="3">
    <source>
        <dbReference type="ARBA" id="ARBA00023163"/>
    </source>
</evidence>
<evidence type="ECO:0000256" key="4">
    <source>
        <dbReference type="PROSITE-ProRule" id="PRU00335"/>
    </source>
</evidence>
<reference evidence="7 9" key="2">
    <citation type="submission" date="2019-03" db="EMBL/GenBank/DDBJ databases">
        <title>Reclassification of Micrococcus aloeverae and Micrococcus yunnanensis as later heterotypic synonyms of Micrococcus luteus.</title>
        <authorList>
            <person name="Huang C.-H."/>
        </authorList>
    </citation>
    <scope>NUCLEOTIDE SEQUENCE [LARGE SCALE GENOMIC DNA]</scope>
    <source>
        <strain evidence="7 9">BCRC 12151</strain>
    </source>
</reference>
<dbReference type="InterPro" id="IPR023772">
    <property type="entry name" value="DNA-bd_HTH_TetR-type_CS"/>
</dbReference>
<evidence type="ECO:0000259" key="5">
    <source>
        <dbReference type="PROSITE" id="PS50977"/>
    </source>
</evidence>
<dbReference type="GO" id="GO:0000976">
    <property type="term" value="F:transcription cis-regulatory region binding"/>
    <property type="evidence" value="ECO:0007669"/>
    <property type="project" value="TreeGrafter"/>
</dbReference>
<dbReference type="PANTHER" id="PTHR30055:SF160">
    <property type="entry name" value="TRANSCRIPTIONAL REGULATORY PROTEIN (PROBABLY ASNC-FAMILY)-RELATED"/>
    <property type="match status" value="1"/>
</dbReference>
<feature type="DNA-binding region" description="H-T-H motif" evidence="4">
    <location>
        <begin position="36"/>
        <end position="55"/>
    </location>
</feature>
<dbReference type="GO" id="GO:0045892">
    <property type="term" value="P:negative regulation of DNA-templated transcription"/>
    <property type="evidence" value="ECO:0007669"/>
    <property type="project" value="UniProtKB-ARBA"/>
</dbReference>
<keyword evidence="9" id="KW-1185">Reference proteome</keyword>
<dbReference type="GO" id="GO:0003700">
    <property type="term" value="F:DNA-binding transcription factor activity"/>
    <property type="evidence" value="ECO:0007669"/>
    <property type="project" value="TreeGrafter"/>
</dbReference>
<feature type="domain" description="HTH tetR-type" evidence="5">
    <location>
        <begin position="13"/>
        <end position="73"/>
    </location>
</feature>
<dbReference type="InterPro" id="IPR036271">
    <property type="entry name" value="Tet_transcr_reg_TetR-rel_C_sf"/>
</dbReference>
<dbReference type="InterPro" id="IPR009057">
    <property type="entry name" value="Homeodomain-like_sf"/>
</dbReference>
<dbReference type="Pfam" id="PF00440">
    <property type="entry name" value="TetR_N"/>
    <property type="match status" value="1"/>
</dbReference>
<organism evidence="6 8">
    <name type="scientific">Micrococcus lylae</name>
    <dbReference type="NCBI Taxonomy" id="1273"/>
    <lineage>
        <taxon>Bacteria</taxon>
        <taxon>Bacillati</taxon>
        <taxon>Actinomycetota</taxon>
        <taxon>Actinomycetes</taxon>
        <taxon>Micrococcales</taxon>
        <taxon>Micrococcaceae</taxon>
        <taxon>Micrococcus</taxon>
    </lineage>
</organism>
<keyword evidence="3" id="KW-0804">Transcription</keyword>
<dbReference type="AlphaFoldDB" id="A0A1R4ITH9"/>
<evidence type="ECO:0000256" key="1">
    <source>
        <dbReference type="ARBA" id="ARBA00023015"/>
    </source>
</evidence>
<protein>
    <submittedName>
        <fullName evidence="7">TetR/AcrR family transcriptional regulator</fullName>
    </submittedName>
    <submittedName>
        <fullName evidence="6">Transcriptional regulator, TetR family</fullName>
    </submittedName>
</protein>
<dbReference type="PRINTS" id="PR00455">
    <property type="entry name" value="HTHTETR"/>
</dbReference>
<dbReference type="FunFam" id="1.10.10.60:FF:000141">
    <property type="entry name" value="TetR family transcriptional regulator"/>
    <property type="match status" value="1"/>
</dbReference>
<evidence type="ECO:0000313" key="8">
    <source>
        <dbReference type="Proteomes" id="UP000196230"/>
    </source>
</evidence>
<evidence type="ECO:0000256" key="2">
    <source>
        <dbReference type="ARBA" id="ARBA00023125"/>
    </source>
</evidence>
<keyword evidence="1" id="KW-0805">Transcription regulation</keyword>
<dbReference type="EMBL" id="FUKP01000028">
    <property type="protein sequence ID" value="SJN23170.1"/>
    <property type="molecule type" value="Genomic_DNA"/>
</dbReference>
<dbReference type="Proteomes" id="UP000297477">
    <property type="component" value="Unassembled WGS sequence"/>
</dbReference>